<organism evidence="1 2">
    <name type="scientific">Rosa chinensis</name>
    <name type="common">China rose</name>
    <dbReference type="NCBI Taxonomy" id="74649"/>
    <lineage>
        <taxon>Eukaryota</taxon>
        <taxon>Viridiplantae</taxon>
        <taxon>Streptophyta</taxon>
        <taxon>Embryophyta</taxon>
        <taxon>Tracheophyta</taxon>
        <taxon>Spermatophyta</taxon>
        <taxon>Magnoliopsida</taxon>
        <taxon>eudicotyledons</taxon>
        <taxon>Gunneridae</taxon>
        <taxon>Pentapetalae</taxon>
        <taxon>rosids</taxon>
        <taxon>fabids</taxon>
        <taxon>Rosales</taxon>
        <taxon>Rosaceae</taxon>
        <taxon>Rosoideae</taxon>
        <taxon>Rosoideae incertae sedis</taxon>
        <taxon>Rosa</taxon>
    </lineage>
</organism>
<dbReference type="Proteomes" id="UP000238479">
    <property type="component" value="Chromosome 1"/>
</dbReference>
<evidence type="ECO:0000313" key="2">
    <source>
        <dbReference type="Proteomes" id="UP000238479"/>
    </source>
</evidence>
<name>A0A2P6SH10_ROSCH</name>
<dbReference type="EMBL" id="PDCK01000039">
    <property type="protein sequence ID" value="PRQ57975.1"/>
    <property type="molecule type" value="Genomic_DNA"/>
</dbReference>
<gene>
    <name evidence="1" type="ORF">RchiOBHm_Chr1g0354171</name>
</gene>
<dbReference type="Gramene" id="PRQ57975">
    <property type="protein sequence ID" value="PRQ57975"/>
    <property type="gene ID" value="RchiOBHm_Chr1g0354171"/>
</dbReference>
<evidence type="ECO:0000313" key="1">
    <source>
        <dbReference type="EMBL" id="PRQ57975.1"/>
    </source>
</evidence>
<proteinExistence type="predicted"/>
<reference evidence="1 2" key="1">
    <citation type="journal article" date="2018" name="Nat. Genet.">
        <title>The Rosa genome provides new insights in the design of modern roses.</title>
        <authorList>
            <person name="Bendahmane M."/>
        </authorList>
    </citation>
    <scope>NUCLEOTIDE SEQUENCE [LARGE SCALE GENOMIC DNA]</scope>
    <source>
        <strain evidence="2">cv. Old Blush</strain>
    </source>
</reference>
<dbReference type="AlphaFoldDB" id="A0A2P6SH10"/>
<comment type="caution">
    <text evidence="1">The sequence shown here is derived from an EMBL/GenBank/DDBJ whole genome shotgun (WGS) entry which is preliminary data.</text>
</comment>
<protein>
    <submittedName>
        <fullName evidence="1">Uncharacterized protein</fullName>
    </submittedName>
</protein>
<keyword evidence="2" id="KW-1185">Reference proteome</keyword>
<accession>A0A2P6SH10</accession>
<sequence>MDMCLVCQFVSLGKQCITTVGDFFSFFFFDRIEQSRLSYQTMLELIVGTLRLHENALWEIGHTDPILV</sequence>